<dbReference type="EMBL" id="OBMM01000005">
    <property type="protein sequence ID" value="SOC26579.1"/>
    <property type="molecule type" value="Genomic_DNA"/>
</dbReference>
<sequence>MSDQNNADATLTELLALASEFTLATRDNGRPLITVRKVPGLDSERKPVIRWGVFRDGEPVGRDLSRVMDMTDRLPSARDESFIANYRFNTRDEAIEHGKRAVDAFEAAVTSEGLTFIVVERCWRDGGITRDGTFQP</sequence>
<dbReference type="Proteomes" id="UP000219068">
    <property type="component" value="Unassembled WGS sequence"/>
</dbReference>
<dbReference type="RefSeq" id="WP_097052711.1">
    <property type="nucleotide sequence ID" value="NZ_OBMM01000005.1"/>
</dbReference>
<dbReference type="AlphaFoldDB" id="A0A285TWD0"/>
<protein>
    <submittedName>
        <fullName evidence="1">Uncharacterized protein</fullName>
    </submittedName>
</protein>
<accession>A0A285TWD0</accession>
<evidence type="ECO:0000313" key="1">
    <source>
        <dbReference type="EMBL" id="SOC26579.1"/>
    </source>
</evidence>
<name>A0A285TWD0_9PROT</name>
<proteinExistence type="predicted"/>
<reference evidence="1 2" key="1">
    <citation type="submission" date="2017-08" db="EMBL/GenBank/DDBJ databases">
        <authorList>
            <person name="de Groot N.N."/>
        </authorList>
    </citation>
    <scope>NUCLEOTIDE SEQUENCE [LARGE SCALE GENOMIC DNA]</scope>
    <source>
        <strain evidence="1 2">USBA 78</strain>
    </source>
</reference>
<evidence type="ECO:0000313" key="2">
    <source>
        <dbReference type="Proteomes" id="UP000219068"/>
    </source>
</evidence>
<gene>
    <name evidence="1" type="ORF">SAMN05428964_105139</name>
</gene>
<organism evidence="1 2">
    <name type="scientific">Thalassospira xiamenensis</name>
    <dbReference type="NCBI Taxonomy" id="220697"/>
    <lineage>
        <taxon>Bacteria</taxon>
        <taxon>Pseudomonadati</taxon>
        <taxon>Pseudomonadota</taxon>
        <taxon>Alphaproteobacteria</taxon>
        <taxon>Rhodospirillales</taxon>
        <taxon>Thalassospiraceae</taxon>
        <taxon>Thalassospira</taxon>
    </lineage>
</organism>